<reference evidence="3 4" key="1">
    <citation type="submission" date="2020-04" db="EMBL/GenBank/DDBJ databases">
        <authorList>
            <person name="Hitch T.C.A."/>
            <person name="Wylensek D."/>
            <person name="Clavel T."/>
        </authorList>
    </citation>
    <scope>NUCLEOTIDE SEQUENCE [LARGE SCALE GENOMIC DNA]</scope>
    <source>
        <strain evidence="3 4">PG-130-P53-12</strain>
    </source>
</reference>
<comment type="caution">
    <text evidence="3">The sequence shown here is derived from an EMBL/GenBank/DDBJ whole genome shotgun (WGS) entry which is preliminary data.</text>
</comment>
<dbReference type="GO" id="GO:0003993">
    <property type="term" value="F:acid phosphatase activity"/>
    <property type="evidence" value="ECO:0007669"/>
    <property type="project" value="InterPro"/>
</dbReference>
<feature type="domain" description="Calcineurin-like phosphoesterase" evidence="2">
    <location>
        <begin position="146"/>
        <end position="361"/>
    </location>
</feature>
<evidence type="ECO:0000313" key="4">
    <source>
        <dbReference type="Proteomes" id="UP000543804"/>
    </source>
</evidence>
<dbReference type="AlphaFoldDB" id="A0A848B8K4"/>
<dbReference type="Proteomes" id="UP000543804">
    <property type="component" value="Unassembled WGS sequence"/>
</dbReference>
<keyword evidence="4" id="KW-1185">Reference proteome</keyword>
<dbReference type="InterPro" id="IPR006311">
    <property type="entry name" value="TAT_signal"/>
</dbReference>
<evidence type="ECO:0000256" key="1">
    <source>
        <dbReference type="ARBA" id="ARBA00022729"/>
    </source>
</evidence>
<protein>
    <submittedName>
        <fullName evidence="3">Metallophosphoesterase family protein</fullName>
    </submittedName>
</protein>
<evidence type="ECO:0000313" key="3">
    <source>
        <dbReference type="EMBL" id="NMD98424.1"/>
    </source>
</evidence>
<dbReference type="GO" id="GO:0046872">
    <property type="term" value="F:metal ion binding"/>
    <property type="evidence" value="ECO:0007669"/>
    <property type="project" value="InterPro"/>
</dbReference>
<dbReference type="SUPFAM" id="SSF49363">
    <property type="entry name" value="Purple acid phosphatase, N-terminal domain"/>
    <property type="match status" value="1"/>
</dbReference>
<dbReference type="InterPro" id="IPR004843">
    <property type="entry name" value="Calcineurin-like_PHP"/>
</dbReference>
<gene>
    <name evidence="3" type="ORF">HF878_02850</name>
</gene>
<accession>A0A848B8K4</accession>
<dbReference type="PANTHER" id="PTHR45867:SF3">
    <property type="entry name" value="ACID PHOSPHATASE TYPE 7"/>
    <property type="match status" value="1"/>
</dbReference>
<organism evidence="3 4">
    <name type="scientific">Selenomonas bovis</name>
    <dbReference type="NCBI Taxonomy" id="416586"/>
    <lineage>
        <taxon>Bacteria</taxon>
        <taxon>Bacillati</taxon>
        <taxon>Bacillota</taxon>
        <taxon>Negativicutes</taxon>
        <taxon>Selenomonadales</taxon>
        <taxon>Selenomonadaceae</taxon>
        <taxon>Selenomonas</taxon>
    </lineage>
</organism>
<dbReference type="SUPFAM" id="SSF56300">
    <property type="entry name" value="Metallo-dependent phosphatases"/>
    <property type="match status" value="1"/>
</dbReference>
<proteinExistence type="predicted"/>
<dbReference type="Gene3D" id="3.60.21.10">
    <property type="match status" value="1"/>
</dbReference>
<dbReference type="InterPro" id="IPR008963">
    <property type="entry name" value="Purple_acid_Pase-like_N"/>
</dbReference>
<dbReference type="EMBL" id="JABAFA010000004">
    <property type="protein sequence ID" value="NMD98424.1"/>
    <property type="molecule type" value="Genomic_DNA"/>
</dbReference>
<name>A0A848B8K4_9FIRM</name>
<dbReference type="PANTHER" id="PTHR45867">
    <property type="entry name" value="PURPLE ACID PHOSPHATASE"/>
    <property type="match status" value="1"/>
</dbReference>
<dbReference type="Pfam" id="PF00149">
    <property type="entry name" value="Metallophos"/>
    <property type="match status" value="1"/>
</dbReference>
<keyword evidence="1" id="KW-0732">Signal</keyword>
<dbReference type="PROSITE" id="PS51318">
    <property type="entry name" value="TAT"/>
    <property type="match status" value="1"/>
</dbReference>
<sequence>MKAKIGAEPGERVVVMKKISRRQFLQLCAGMALLGGGGWAFSRGLVLPEVRDKAAAVLGGDKVQALRQVAASDNATARTIMWQSPVQLTAPMVELSGGAGDGKTFPAQEESFTDDGVSSYLYTAQVTGLTAGSTQQYRVSAGGEAGDWHALQTDGGGTFTALVFPDSQSNDYSDWRHLAQDAAARVPEAAFFINMGDLVDNGEDHGQWRAWFEAVDGIADRIPVAPLLGNHETYNQAWKVREPLAYLRYFAVPGNGSAEDDRRYYSFDYGPVHFLVLDTQHEEEKEWHPELLARQQAWFRDDVRKSQKPWNVVLMHKDPLQYRIGSRPERQEGFSDEGKAWMPLFDEAGIDLVLSAHLHTYRNRGHIKDFRRDEKGPLYILTGVAGNVRYPGLWLDHALDTYVAPQPETDNYLTLTADSATLSVRCFLPDGAQIDEATLRK</sequence>
<dbReference type="InterPro" id="IPR029052">
    <property type="entry name" value="Metallo-depent_PP-like"/>
</dbReference>
<evidence type="ECO:0000259" key="2">
    <source>
        <dbReference type="Pfam" id="PF00149"/>
    </source>
</evidence>